<dbReference type="SMART" id="SM00947">
    <property type="entry name" value="Pro_CA"/>
    <property type="match status" value="1"/>
</dbReference>
<dbReference type="OrthoDB" id="9797527at2"/>
<dbReference type="PANTHER" id="PTHR43175:SF3">
    <property type="entry name" value="CARBON DISULFIDE HYDROLASE"/>
    <property type="match status" value="1"/>
</dbReference>
<reference evidence="5 6" key="1">
    <citation type="submission" date="2018-05" db="EMBL/GenBank/DDBJ databases">
        <title>Genomic Encyclopedia of Type Strains, Phase IV (KMG-IV): sequencing the most valuable type-strain genomes for metagenomic binning, comparative biology and taxonomic classification.</title>
        <authorList>
            <person name="Goeker M."/>
        </authorList>
    </citation>
    <scope>NUCLEOTIDE SEQUENCE [LARGE SCALE GENOMIC DNA]</scope>
    <source>
        <strain evidence="5 6">DSM 100333</strain>
    </source>
</reference>
<feature type="binding site" evidence="4">
    <location>
        <position position="38"/>
    </location>
    <ligand>
        <name>Zn(2+)</name>
        <dbReference type="ChEBI" id="CHEBI:29105"/>
    </ligand>
</feature>
<keyword evidence="3 4" id="KW-0862">Zinc</keyword>
<dbReference type="GO" id="GO:0008270">
    <property type="term" value="F:zinc ion binding"/>
    <property type="evidence" value="ECO:0007669"/>
    <property type="project" value="InterPro"/>
</dbReference>
<evidence type="ECO:0000256" key="3">
    <source>
        <dbReference type="ARBA" id="ARBA00022833"/>
    </source>
</evidence>
<dbReference type="Proteomes" id="UP000245870">
    <property type="component" value="Unassembled WGS sequence"/>
</dbReference>
<dbReference type="InterPro" id="IPR036874">
    <property type="entry name" value="Carbonic_anhydrase_sf"/>
</dbReference>
<dbReference type="RefSeq" id="WP_116616795.1">
    <property type="nucleotide sequence ID" value="NZ_CAMQYP010000106.1"/>
</dbReference>
<dbReference type="Gene3D" id="3.40.1050.10">
    <property type="entry name" value="Carbonic anhydrase"/>
    <property type="match status" value="1"/>
</dbReference>
<evidence type="ECO:0000256" key="2">
    <source>
        <dbReference type="ARBA" id="ARBA00022723"/>
    </source>
</evidence>
<dbReference type="EMBL" id="QENY01000014">
    <property type="protein sequence ID" value="PVX52655.1"/>
    <property type="molecule type" value="Genomic_DNA"/>
</dbReference>
<evidence type="ECO:0000313" key="6">
    <source>
        <dbReference type="Proteomes" id="UP000245870"/>
    </source>
</evidence>
<keyword evidence="2 4" id="KW-0479">Metal-binding</keyword>
<feature type="binding site" evidence="4">
    <location>
        <position position="94"/>
    </location>
    <ligand>
        <name>Zn(2+)</name>
        <dbReference type="ChEBI" id="CHEBI:29105"/>
    </ligand>
</feature>
<proteinExistence type="inferred from homology"/>
<gene>
    <name evidence="5" type="ORF">C7379_1141</name>
</gene>
<evidence type="ECO:0000256" key="1">
    <source>
        <dbReference type="ARBA" id="ARBA00006217"/>
    </source>
</evidence>
<comment type="caution">
    <text evidence="5">The sequence shown here is derived from an EMBL/GenBank/DDBJ whole genome shotgun (WGS) entry which is preliminary data.</text>
</comment>
<dbReference type="InterPro" id="IPR001765">
    <property type="entry name" value="Carbonic_anhydrase"/>
</dbReference>
<dbReference type="GO" id="GO:0004089">
    <property type="term" value="F:carbonate dehydratase activity"/>
    <property type="evidence" value="ECO:0007669"/>
    <property type="project" value="InterPro"/>
</dbReference>
<feature type="binding site" evidence="4">
    <location>
        <position position="36"/>
    </location>
    <ligand>
        <name>Zn(2+)</name>
        <dbReference type="ChEBI" id="CHEBI:29105"/>
    </ligand>
</feature>
<protein>
    <submittedName>
        <fullName evidence="5">Carbonic anhydrase</fullName>
    </submittedName>
</protein>
<dbReference type="Pfam" id="PF00484">
    <property type="entry name" value="Pro_CA"/>
    <property type="match status" value="1"/>
</dbReference>
<sequence length="179" mass="20205">MIEEILKYNAQFVAEKEYENYVTSGQPNRKLAVLSCMDTRLTELLPKAMGLKNGDAKFIKVAGGTMLSPYDSVIRSLLVAVYELECKEIMVVHHSDCGLCRMKPQHFFDLMKQQGISDESMQEAAKHIDIETFFSGFEDVEEDVKLTVTTIKQHPLMPQSVTVRGFVIDSHTGKLTEVL</sequence>
<name>A0A2U0U4V8_9BACT</name>
<evidence type="ECO:0000313" key="5">
    <source>
        <dbReference type="EMBL" id="PVX52655.1"/>
    </source>
</evidence>
<evidence type="ECO:0000256" key="4">
    <source>
        <dbReference type="PIRSR" id="PIRSR601765-1"/>
    </source>
</evidence>
<accession>A0A2U0U4V8</accession>
<dbReference type="CDD" id="cd03379">
    <property type="entry name" value="beta_CA_cladeD"/>
    <property type="match status" value="1"/>
</dbReference>
<comment type="cofactor">
    <cofactor evidence="4">
        <name>Zn(2+)</name>
        <dbReference type="ChEBI" id="CHEBI:29105"/>
    </cofactor>
    <text evidence="4">Binds 1 zinc ion per subunit.</text>
</comment>
<feature type="binding site" evidence="4">
    <location>
        <position position="97"/>
    </location>
    <ligand>
        <name>Zn(2+)</name>
        <dbReference type="ChEBI" id="CHEBI:29105"/>
    </ligand>
</feature>
<organism evidence="5 6">
    <name type="scientific">Hallella colorans</name>
    <dbReference type="NCBI Taxonomy" id="1703337"/>
    <lineage>
        <taxon>Bacteria</taxon>
        <taxon>Pseudomonadati</taxon>
        <taxon>Bacteroidota</taxon>
        <taxon>Bacteroidia</taxon>
        <taxon>Bacteroidales</taxon>
        <taxon>Prevotellaceae</taxon>
        <taxon>Hallella</taxon>
    </lineage>
</organism>
<dbReference type="SUPFAM" id="SSF53056">
    <property type="entry name" value="beta-carbonic anhydrase, cab"/>
    <property type="match status" value="1"/>
</dbReference>
<dbReference type="PANTHER" id="PTHR43175">
    <property type="entry name" value="CARBONIC ANHYDRASE"/>
    <property type="match status" value="1"/>
</dbReference>
<keyword evidence="6" id="KW-1185">Reference proteome</keyword>
<dbReference type="AlphaFoldDB" id="A0A2U0U4V8"/>
<comment type="similarity">
    <text evidence="1">Belongs to the beta-class carbonic anhydrase family.</text>
</comment>